<evidence type="ECO:0000313" key="11">
    <source>
        <dbReference type="EMBL" id="KAG5461695.1"/>
    </source>
</evidence>
<dbReference type="GO" id="GO:0030428">
    <property type="term" value="C:cell septum"/>
    <property type="evidence" value="ECO:0007669"/>
    <property type="project" value="TreeGrafter"/>
</dbReference>
<dbReference type="EMBL" id="JAEFCI010003267">
    <property type="protein sequence ID" value="KAG5461695.1"/>
    <property type="molecule type" value="Genomic_DNA"/>
</dbReference>
<evidence type="ECO:0000256" key="3">
    <source>
        <dbReference type="ARBA" id="ARBA00022475"/>
    </source>
</evidence>
<evidence type="ECO:0000256" key="6">
    <source>
        <dbReference type="ARBA" id="ARBA00022692"/>
    </source>
</evidence>
<evidence type="ECO:0000256" key="5">
    <source>
        <dbReference type="ARBA" id="ARBA00022679"/>
    </source>
</evidence>
<reference evidence="11 12" key="1">
    <citation type="journal article" name="Sci. Rep.">
        <title>Genome-scale phylogenetic analyses confirm Olpidium as the closest living zoosporic fungus to the non-flagellated, terrestrial fungi.</title>
        <authorList>
            <person name="Chang Y."/>
            <person name="Rochon D."/>
            <person name="Sekimoto S."/>
            <person name="Wang Y."/>
            <person name="Chovatia M."/>
            <person name="Sandor L."/>
            <person name="Salamov A."/>
            <person name="Grigoriev I.V."/>
            <person name="Stajich J.E."/>
            <person name="Spatafora J.W."/>
        </authorList>
    </citation>
    <scope>NUCLEOTIDE SEQUENCE [LARGE SCALE GENOMIC DNA]</scope>
    <source>
        <strain evidence="11">S191</strain>
    </source>
</reference>
<dbReference type="PANTHER" id="PTHR22914">
    <property type="entry name" value="CHITIN SYNTHASE"/>
    <property type="match status" value="1"/>
</dbReference>
<dbReference type="AlphaFoldDB" id="A0A8H7ZYI7"/>
<feature type="transmembrane region" description="Helical" evidence="10">
    <location>
        <begin position="450"/>
        <end position="470"/>
    </location>
</feature>
<evidence type="ECO:0000256" key="10">
    <source>
        <dbReference type="SAM" id="Phobius"/>
    </source>
</evidence>
<keyword evidence="12" id="KW-1185">Reference proteome</keyword>
<evidence type="ECO:0000256" key="9">
    <source>
        <dbReference type="ARBA" id="ARBA00023180"/>
    </source>
</evidence>
<organism evidence="11 12">
    <name type="scientific">Olpidium bornovanus</name>
    <dbReference type="NCBI Taxonomy" id="278681"/>
    <lineage>
        <taxon>Eukaryota</taxon>
        <taxon>Fungi</taxon>
        <taxon>Fungi incertae sedis</taxon>
        <taxon>Olpidiomycota</taxon>
        <taxon>Olpidiomycotina</taxon>
        <taxon>Olpidiomycetes</taxon>
        <taxon>Olpidiales</taxon>
        <taxon>Olpidiaceae</taxon>
        <taxon>Olpidium</taxon>
    </lineage>
</organism>
<evidence type="ECO:0000256" key="8">
    <source>
        <dbReference type="ARBA" id="ARBA00023136"/>
    </source>
</evidence>
<dbReference type="PANTHER" id="PTHR22914:SF16">
    <property type="entry name" value="CHITIN SYNTHASE 3"/>
    <property type="match status" value="1"/>
</dbReference>
<keyword evidence="5" id="KW-0808">Transferase</keyword>
<dbReference type="SUPFAM" id="SSF53448">
    <property type="entry name" value="Nucleotide-diphospho-sugar transferases"/>
    <property type="match status" value="1"/>
</dbReference>
<proteinExistence type="predicted"/>
<keyword evidence="9" id="KW-0325">Glycoprotein</keyword>
<feature type="transmembrane region" description="Helical" evidence="10">
    <location>
        <begin position="415"/>
        <end position="443"/>
    </location>
</feature>
<dbReference type="EC" id="2.4.1.16" evidence="2"/>
<evidence type="ECO:0000256" key="2">
    <source>
        <dbReference type="ARBA" id="ARBA00012543"/>
    </source>
</evidence>
<dbReference type="GO" id="GO:0005886">
    <property type="term" value="C:plasma membrane"/>
    <property type="evidence" value="ECO:0007669"/>
    <property type="project" value="UniProtKB-SubCell"/>
</dbReference>
<dbReference type="Proteomes" id="UP000673691">
    <property type="component" value="Unassembled WGS sequence"/>
</dbReference>
<dbReference type="GO" id="GO:0004100">
    <property type="term" value="F:chitin synthase activity"/>
    <property type="evidence" value="ECO:0007669"/>
    <property type="project" value="UniProtKB-EC"/>
</dbReference>
<evidence type="ECO:0000313" key="12">
    <source>
        <dbReference type="Proteomes" id="UP000673691"/>
    </source>
</evidence>
<comment type="subcellular location">
    <subcellularLocation>
        <location evidence="1">Cell membrane</location>
        <topology evidence="1">Multi-pass membrane protein</topology>
    </subcellularLocation>
</comment>
<dbReference type="GO" id="GO:0006031">
    <property type="term" value="P:chitin biosynthetic process"/>
    <property type="evidence" value="ECO:0007669"/>
    <property type="project" value="TreeGrafter"/>
</dbReference>
<evidence type="ECO:0000256" key="7">
    <source>
        <dbReference type="ARBA" id="ARBA00022989"/>
    </source>
</evidence>
<keyword evidence="4" id="KW-0328">Glycosyltransferase</keyword>
<sequence length="587" mass="65685">MLVTCYSEGAAGIRGTLDSLSATTYNDKYKVRPRKLLLLANAALTTARPGCSAGFGRADARAIDGQMLFIVTDGIIKGAGETQSTPQLCLGMLDIAPELRNPAPRSYVAIADGEKQHNTAKVVRVPPQNAWFPTAFFFGWRQYAGWYRYKPRSVPAVLVVKCGTPKEVGGPKPGNRGKRDSQVMVMSFLSRVIFDDRMTEFDYDLFWKVQYLMGVTPDRFELVLMVDADTTVRPGSMSYMIKAMDKNPMIMGLCGETCIANKHDSWIVLCLRSVFEYHISHHLSKAFESVFGGVTCLPGCFSMYRIKARKNGAWVPILANPDVVQEYSQNEVETLHKKNLLLLGEDRFLSTLMLRNFPKRQMVFVPQAKCKTVVPSTFRVLLSQRRRWINSTVHNLLELVLVKDLCGIACLSMQFVVLVELLGTVLLPVAVVVAFALAATLIASPGPVEMMSLFVPAVVLGLPAVFVLTTSLKLEYIFWMLVYLVSLPVWNFVLPLYAFWHFDDFSWGQTRVVAGERGGPDRRRQHHGAKEGEFDTSAITMRRWSEWEVERRGALVANVLREHSPYFAAKRSSDVPLQDVPPLPAAV</sequence>
<evidence type="ECO:0000256" key="1">
    <source>
        <dbReference type="ARBA" id="ARBA00004651"/>
    </source>
</evidence>
<keyword evidence="3" id="KW-1003">Cell membrane</keyword>
<keyword evidence="8 10" id="KW-0472">Membrane</keyword>
<dbReference type="OrthoDB" id="370884at2759"/>
<feature type="transmembrane region" description="Helical" evidence="10">
    <location>
        <begin position="476"/>
        <end position="500"/>
    </location>
</feature>
<dbReference type="InterPro" id="IPR004835">
    <property type="entry name" value="Chitin_synth"/>
</dbReference>
<dbReference type="CDD" id="cd04190">
    <property type="entry name" value="Chitin_synth_C"/>
    <property type="match status" value="1"/>
</dbReference>
<name>A0A8H7ZYI7_9FUNG</name>
<dbReference type="InterPro" id="IPR029044">
    <property type="entry name" value="Nucleotide-diphossugar_trans"/>
</dbReference>
<protein>
    <recommendedName>
        <fullName evidence="2">chitin synthase</fullName>
        <ecNumber evidence="2">2.4.1.16</ecNumber>
    </recommendedName>
</protein>
<accession>A0A8H7ZYI7</accession>
<comment type="caution">
    <text evidence="11">The sequence shown here is derived from an EMBL/GenBank/DDBJ whole genome shotgun (WGS) entry which is preliminary data.</text>
</comment>
<evidence type="ECO:0000256" key="4">
    <source>
        <dbReference type="ARBA" id="ARBA00022676"/>
    </source>
</evidence>
<keyword evidence="6 10" id="KW-0812">Transmembrane</keyword>
<keyword evidence="7 10" id="KW-1133">Transmembrane helix</keyword>
<gene>
    <name evidence="11" type="ORF">BJ554DRAFT_6066</name>
</gene>
<dbReference type="Pfam" id="PF03142">
    <property type="entry name" value="Chitin_synth_2"/>
    <property type="match status" value="1"/>
</dbReference>